<keyword evidence="8 11" id="KW-0675">Receptor</keyword>
<feature type="transmembrane region" description="Helical" evidence="13">
    <location>
        <begin position="357"/>
        <end position="377"/>
    </location>
</feature>
<feature type="transmembrane region" description="Helical" evidence="13">
    <location>
        <begin position="193"/>
        <end position="214"/>
    </location>
</feature>
<evidence type="ECO:0000256" key="4">
    <source>
        <dbReference type="ARBA" id="ARBA00022989"/>
    </source>
</evidence>
<dbReference type="PANTHER" id="PTHR45695:SF23">
    <property type="entry name" value="GALANIN-LIKE G-PROTEIN COUPLED RECEPTOR NPR-9"/>
    <property type="match status" value="1"/>
</dbReference>
<dbReference type="SMART" id="SM01381">
    <property type="entry name" value="7TM_GPCR_Srsx"/>
    <property type="match status" value="1"/>
</dbReference>
<keyword evidence="15" id="KW-1185">Reference proteome</keyword>
<evidence type="ECO:0000256" key="3">
    <source>
        <dbReference type="ARBA" id="ARBA00022692"/>
    </source>
</evidence>
<dbReference type="GO" id="GO:0005886">
    <property type="term" value="C:plasma membrane"/>
    <property type="evidence" value="ECO:0007669"/>
    <property type="project" value="UniProtKB-SubCell"/>
</dbReference>
<evidence type="ECO:0000256" key="11">
    <source>
        <dbReference type="RuleBase" id="RU000688"/>
    </source>
</evidence>
<name>A0A8J9YX60_BRALA</name>
<accession>A0A8J9YX60</accession>
<reference evidence="14" key="1">
    <citation type="submission" date="2022-01" db="EMBL/GenBank/DDBJ databases">
        <authorList>
            <person name="Braso-Vives M."/>
        </authorList>
    </citation>
    <scope>NUCLEOTIDE SEQUENCE</scope>
</reference>
<keyword evidence="7" id="KW-1015">Disulfide bond</keyword>
<evidence type="ECO:0000313" key="15">
    <source>
        <dbReference type="Proteomes" id="UP000838412"/>
    </source>
</evidence>
<dbReference type="PRINTS" id="PR01728">
    <property type="entry name" value="KISS1RECEPTR"/>
</dbReference>
<evidence type="ECO:0000256" key="6">
    <source>
        <dbReference type="ARBA" id="ARBA00023136"/>
    </source>
</evidence>
<feature type="transmembrane region" description="Helical" evidence="13">
    <location>
        <begin position="277"/>
        <end position="295"/>
    </location>
</feature>
<feature type="transmembrane region" description="Helical" evidence="13">
    <location>
        <begin position="383"/>
        <end position="404"/>
    </location>
</feature>
<evidence type="ECO:0000256" key="2">
    <source>
        <dbReference type="ARBA" id="ARBA00022475"/>
    </source>
</evidence>
<feature type="compositionally biased region" description="Basic and acidic residues" evidence="12">
    <location>
        <begin position="558"/>
        <end position="577"/>
    </location>
</feature>
<dbReference type="SUPFAM" id="SSF81321">
    <property type="entry name" value="Family A G protein-coupled receptor-like"/>
    <property type="match status" value="2"/>
</dbReference>
<keyword evidence="5 11" id="KW-0297">G-protein coupled receptor</keyword>
<feature type="transmembrane region" description="Helical" evidence="13">
    <location>
        <begin position="442"/>
        <end position="464"/>
    </location>
</feature>
<keyword evidence="10 11" id="KW-0807">Transducer</keyword>
<keyword evidence="6 13" id="KW-0472">Membrane</keyword>
<dbReference type="Proteomes" id="UP000838412">
    <property type="component" value="Chromosome 13"/>
</dbReference>
<dbReference type="AlphaFoldDB" id="A0A8J9YX60"/>
<evidence type="ECO:0000256" key="8">
    <source>
        <dbReference type="ARBA" id="ARBA00023170"/>
    </source>
</evidence>
<dbReference type="PANTHER" id="PTHR45695">
    <property type="entry name" value="LEUCOKININ RECEPTOR-RELATED"/>
    <property type="match status" value="1"/>
</dbReference>
<proteinExistence type="inferred from homology"/>
<comment type="similarity">
    <text evidence="11">Belongs to the G-protein coupled receptor 1 family.</text>
</comment>
<evidence type="ECO:0000256" key="9">
    <source>
        <dbReference type="ARBA" id="ARBA00023180"/>
    </source>
</evidence>
<dbReference type="EMBL" id="OV696698">
    <property type="protein sequence ID" value="CAH1243475.1"/>
    <property type="molecule type" value="Genomic_DNA"/>
</dbReference>
<evidence type="ECO:0000313" key="14">
    <source>
        <dbReference type="EMBL" id="CAH1243475.1"/>
    </source>
</evidence>
<keyword evidence="4 13" id="KW-1133">Transmembrane helix</keyword>
<evidence type="ECO:0000256" key="1">
    <source>
        <dbReference type="ARBA" id="ARBA00004651"/>
    </source>
</evidence>
<dbReference type="InterPro" id="IPR000276">
    <property type="entry name" value="GPCR_Rhodpsn"/>
</dbReference>
<feature type="transmembrane region" description="Helical" evidence="13">
    <location>
        <begin position="484"/>
        <end position="504"/>
    </location>
</feature>
<comment type="subcellular location">
    <subcellularLocation>
        <location evidence="1">Cell membrane</location>
        <topology evidence="1">Multi-pass membrane protein</topology>
    </subcellularLocation>
</comment>
<feature type="transmembrane region" description="Helical" evidence="13">
    <location>
        <begin position="235"/>
        <end position="257"/>
    </location>
</feature>
<feature type="transmembrane region" description="Helical" evidence="13">
    <location>
        <begin position="119"/>
        <end position="144"/>
    </location>
</feature>
<dbReference type="InterPro" id="IPR008103">
    <property type="entry name" value="KiSS_1_rcpt"/>
</dbReference>
<feature type="transmembrane region" description="Helical" evidence="13">
    <location>
        <begin position="156"/>
        <end position="181"/>
    </location>
</feature>
<evidence type="ECO:0000256" key="12">
    <source>
        <dbReference type="SAM" id="MobiDB-lite"/>
    </source>
</evidence>
<dbReference type="Gene3D" id="1.20.1070.10">
    <property type="entry name" value="Rhodopsin 7-helix transmembrane proteins"/>
    <property type="match status" value="2"/>
</dbReference>
<evidence type="ECO:0000256" key="5">
    <source>
        <dbReference type="ARBA" id="ARBA00023040"/>
    </source>
</evidence>
<evidence type="ECO:0000256" key="13">
    <source>
        <dbReference type="SAM" id="Phobius"/>
    </source>
</evidence>
<dbReference type="PROSITE" id="PS00237">
    <property type="entry name" value="G_PROTEIN_RECEP_F1_1"/>
    <property type="match status" value="1"/>
</dbReference>
<keyword evidence="9" id="KW-0325">Glycoprotein</keyword>
<feature type="region of interest" description="Disordered" evidence="12">
    <location>
        <begin position="558"/>
        <end position="604"/>
    </location>
</feature>
<dbReference type="PRINTS" id="PR00237">
    <property type="entry name" value="GPCRRHODOPSN"/>
</dbReference>
<gene>
    <name evidence="14" type="primary">KISS1R</name>
    <name evidence="14" type="ORF">BLAG_LOCUS6437</name>
</gene>
<feature type="compositionally biased region" description="Basic and acidic residues" evidence="12">
    <location>
        <begin position="590"/>
        <end position="604"/>
    </location>
</feature>
<protein>
    <submittedName>
        <fullName evidence="14">KISS1R protein</fullName>
    </submittedName>
</protein>
<keyword evidence="3 11" id="KW-0812">Transmembrane</keyword>
<dbReference type="GO" id="GO:0004930">
    <property type="term" value="F:G protein-coupled receptor activity"/>
    <property type="evidence" value="ECO:0007669"/>
    <property type="project" value="UniProtKB-KW"/>
</dbReference>
<organism evidence="14 15">
    <name type="scientific">Branchiostoma lanceolatum</name>
    <name type="common">Common lancelet</name>
    <name type="synonym">Amphioxus lanceolatum</name>
    <dbReference type="NCBI Taxonomy" id="7740"/>
    <lineage>
        <taxon>Eukaryota</taxon>
        <taxon>Metazoa</taxon>
        <taxon>Chordata</taxon>
        <taxon>Cephalochordata</taxon>
        <taxon>Leptocardii</taxon>
        <taxon>Amphioxiformes</taxon>
        <taxon>Branchiostomatidae</taxon>
        <taxon>Branchiostoma</taxon>
    </lineage>
</organism>
<keyword evidence="2" id="KW-1003">Cell membrane</keyword>
<dbReference type="OrthoDB" id="2132067at2759"/>
<dbReference type="Pfam" id="PF00001">
    <property type="entry name" value="7tm_1"/>
    <property type="match status" value="2"/>
</dbReference>
<sequence length="604" mass="67800">MHLFGKTINVEKAKDKIYLIRNLGLQMAIGGLMKIARFCFMETRERIYIFFPKDLKMGPFSNATHVNETWPPTAATPIPSTWNDTKDDVLTAMASDNITGNWSTDSPAVEELVFGLEAWLVPTIFVAIAVIGLVGNSLVIHVILRDKAMHTGTNFFILSLAVADLAFLAFSVPFTASTYFLPSWVFGEFMCKFVMYMNQVTVTVTCITLAAMSVDRCLAIARPLTSHRWRTPRMAKIVSVCIWIVSFLTSVPAAVYARLGDYYWAGPQVYCAEFYPSRAWAAGYATWTFTAAYLLPIERKTKGDVETQCDERSKEKKRLLPERGSQYCGRPVKMEGLPKASCATWLRRGLIESSVALHIRVSVALHTWVSVALHTWVNVALHTWVNVALHTWVVITTVCCGWMVSRLWGTQVPGNIKVAMDTHGYPAWKGPRDSLTQQKRKTTLIVVVMLLLFAICWGPIQFLNMVRNYHPDFPFTMATYYVKIWSHCMAYANSSVNPFVYAWLGENIRKSFQKMMPGCFKKAPETPSLFLTPTEVKNCSSILAYVVDNASAGKSLDDLKQGRVSPSREEQTYRHSEANISAGCEGSADQSRRASRPEDLTLAN</sequence>
<evidence type="ECO:0000256" key="10">
    <source>
        <dbReference type="ARBA" id="ARBA00023224"/>
    </source>
</evidence>
<evidence type="ECO:0000256" key="7">
    <source>
        <dbReference type="ARBA" id="ARBA00023157"/>
    </source>
</evidence>